<gene>
    <name evidence="3" type="ORF">PC9H_011676</name>
</gene>
<organism evidence="3 4">
    <name type="scientific">Pleurotus ostreatus</name>
    <name type="common">Oyster mushroom</name>
    <name type="synonym">White-rot fungus</name>
    <dbReference type="NCBI Taxonomy" id="5322"/>
    <lineage>
        <taxon>Eukaryota</taxon>
        <taxon>Fungi</taxon>
        <taxon>Dikarya</taxon>
        <taxon>Basidiomycota</taxon>
        <taxon>Agaricomycotina</taxon>
        <taxon>Agaricomycetes</taxon>
        <taxon>Agaricomycetidae</taxon>
        <taxon>Agaricales</taxon>
        <taxon>Pleurotineae</taxon>
        <taxon>Pleurotaceae</taxon>
        <taxon>Pleurotus</taxon>
    </lineage>
</organism>
<sequence length="982" mass="108304">MHDQPNALIRTRYLHLLLVYVGVNTLSMLRVVHCQKIQMRLSSAEEFLIPPVVDSIRMGHGAWEPAVFVVSIGNSMNTQILRLVLSALGPPPLPLCMPTVTSLTNPVETSNPASSRSTQMPPPIAAYTGIRAAATGSTNDRRVNAYQRHAVGTRRRPRHDYPLGSASSATAAASQSLPQLNAPTKFSIDIGLLPVALPQAPMWSDEMNLEPPPTLNLKDHEIATLQETLQEHNLVLTVEVSADGPIHVAFNQQIEDFCISNQFTLKPRPNPKQTLSSTSVANYNWTFYVPLRRTANHSRNFGARILTADTFTLATLRRAPFGKNVANHISPRVFVFIAPNFDHLWGPLPGADGIHRCFYKKVMVFLPPFQDDDDKAICIQGCPGGQIPGSNDVASTSNLGFDVYHSGSDSEPPFPSEIFSSRSTTLPTPSTNLSSSTLATTASPTAGTSSTRPLLVHSRSPSLELVDVICRPARRPRVGSPSNSVIAVPVSQSQSIPSVPSRLPAPVPFDRVDGMFVEAWVERVRDALPPGVGGPELCIWGPDVDTCAKALVFLIMWHFRDPPLLRSQWDDMLSQNCPGAQCKLVPLSAFLSHRRSFGVGEGIGSGPERAVLSRAIEIASSDVAYWQRGVGHSSLYQSMLLFPSTDGIQTRHTTFSTHGFLCFIHMLNIPAAPFPVHPLLLHLAIDGRMAFTIDLPFLQEIDEDLVKTLRPWTTWDRCSSQPLHGQSTELHGLLSACEIPTNCLTDNMGDSELDGIERSLLCYLLFGSKDVSHHPDYLAFCNGFNLQISDDLSVLDTFVWSSKGLLAYLYNRRLDSPDTLFKHLELGRQTCLGSHTTATTNQCDIGKRFMDHLQRYISGVGHVEHHWTRPFLVETDVAAKKHDLLLRSRLLLATLTGSNKIPTADNWSLTFNMSYQPFVDILHIKMPPLMRIHACFLSADVIVDSSLRKILLDPLPSNPRQATAFDAWLHLQLIGPDTFELV</sequence>
<dbReference type="GeneID" id="59381494"/>
<feature type="transmembrane region" description="Helical" evidence="2">
    <location>
        <begin position="12"/>
        <end position="32"/>
    </location>
</feature>
<dbReference type="OrthoDB" id="3041527at2759"/>
<name>A0A8H6ZJ55_PLEOS</name>
<dbReference type="EMBL" id="JACETU010000009">
    <property type="protein sequence ID" value="KAF7421156.1"/>
    <property type="molecule type" value="Genomic_DNA"/>
</dbReference>
<evidence type="ECO:0000256" key="1">
    <source>
        <dbReference type="SAM" id="MobiDB-lite"/>
    </source>
</evidence>
<protein>
    <submittedName>
        <fullName evidence="3">Uncharacterized protein</fullName>
    </submittedName>
</protein>
<feature type="region of interest" description="Disordered" evidence="1">
    <location>
        <begin position="406"/>
        <end position="454"/>
    </location>
</feature>
<keyword evidence="2" id="KW-0472">Membrane</keyword>
<feature type="region of interest" description="Disordered" evidence="1">
    <location>
        <begin position="150"/>
        <end position="170"/>
    </location>
</feature>
<dbReference type="VEuPathDB" id="FungiDB:PC9H_011676"/>
<evidence type="ECO:0000313" key="4">
    <source>
        <dbReference type="Proteomes" id="UP000623687"/>
    </source>
</evidence>
<reference evidence="3" key="1">
    <citation type="submission" date="2019-07" db="EMBL/GenBank/DDBJ databases">
        <authorList>
            <person name="Palmer J.M."/>
        </authorList>
    </citation>
    <scope>NUCLEOTIDE SEQUENCE</scope>
    <source>
        <strain evidence="3">PC9</strain>
    </source>
</reference>
<keyword evidence="2" id="KW-0812">Transmembrane</keyword>
<evidence type="ECO:0000256" key="2">
    <source>
        <dbReference type="SAM" id="Phobius"/>
    </source>
</evidence>
<dbReference type="RefSeq" id="XP_036627014.1">
    <property type="nucleotide sequence ID" value="XM_036781159.1"/>
</dbReference>
<dbReference type="Proteomes" id="UP000623687">
    <property type="component" value="Unassembled WGS sequence"/>
</dbReference>
<accession>A0A8H6ZJ55</accession>
<comment type="caution">
    <text evidence="3">The sequence shown here is derived from an EMBL/GenBank/DDBJ whole genome shotgun (WGS) entry which is preliminary data.</text>
</comment>
<evidence type="ECO:0000313" key="3">
    <source>
        <dbReference type="EMBL" id="KAF7421156.1"/>
    </source>
</evidence>
<keyword evidence="4" id="KW-1185">Reference proteome</keyword>
<keyword evidence="2" id="KW-1133">Transmembrane helix</keyword>
<feature type="compositionally biased region" description="Low complexity" evidence="1">
    <location>
        <begin position="416"/>
        <end position="451"/>
    </location>
</feature>
<proteinExistence type="predicted"/>
<dbReference type="AlphaFoldDB" id="A0A8H6ZJ55"/>